<sequence length="494" mass="58988">MLENLAQIKYKKKEKLRIKDILREQAVFNYSIKPAENSVNQSVYGEKSEENEKENENFQKLLNSYHEPLNEQLKSIKLDLEIQEYFINLINTSINFGLIYESESKQKLSYSYFQLASQISHSMLQSNIKQKQDLECDLEQIIEMLSDYNKSFGSFLHQKNDDQKDCEHFYTQALYDKQIYEQFQYKKLNQSQFIVSPKKNVDQSDFKQYFATTNVSPKKSILLSEFDSNVDSVKQETLPLNFNTQNVQSENMFRTIDTKQNQQESQKRITFQDLQQKMIEQQQINSKEQQISNQNNSVQQDNSIESLKSQLKKEKIQFNNFTKIPSIFKQKQNQSLRKRAYTEQIYYSGTEKLYQSILFEQNQNDLQFNLQNQKTETFEKKQNNTNTFVNRKFSDIFVRRKGSLVGQQEKNENVQKYVQNTNLNMTLIYQMPNTNSSYNNNQLNQQSSTQRSHEYSEKLREIKKYKLRKQKEQEQTRCKSQVQQERKIFTEKRS</sequence>
<evidence type="ECO:0000313" key="2">
    <source>
        <dbReference type="EMBL" id="KRX02901.1"/>
    </source>
</evidence>
<proteinExistence type="predicted"/>
<organism evidence="2 3">
    <name type="scientific">Pseudocohnilembus persalinus</name>
    <name type="common">Ciliate</name>
    <dbReference type="NCBI Taxonomy" id="266149"/>
    <lineage>
        <taxon>Eukaryota</taxon>
        <taxon>Sar</taxon>
        <taxon>Alveolata</taxon>
        <taxon>Ciliophora</taxon>
        <taxon>Intramacronucleata</taxon>
        <taxon>Oligohymenophorea</taxon>
        <taxon>Scuticociliatia</taxon>
        <taxon>Philasterida</taxon>
        <taxon>Pseudocohnilembidae</taxon>
        <taxon>Pseudocohnilembus</taxon>
    </lineage>
</organism>
<accession>A0A0V0QLR3</accession>
<dbReference type="AlphaFoldDB" id="A0A0V0QLR3"/>
<keyword evidence="3" id="KW-1185">Reference proteome</keyword>
<evidence type="ECO:0000256" key="1">
    <source>
        <dbReference type="SAM" id="MobiDB-lite"/>
    </source>
</evidence>
<dbReference type="InParanoid" id="A0A0V0QLR3"/>
<reference evidence="2 3" key="1">
    <citation type="journal article" date="2015" name="Sci. Rep.">
        <title>Genome of the facultative scuticociliatosis pathogen Pseudocohnilembus persalinus provides insight into its virulence through horizontal gene transfer.</title>
        <authorList>
            <person name="Xiong J."/>
            <person name="Wang G."/>
            <person name="Cheng J."/>
            <person name="Tian M."/>
            <person name="Pan X."/>
            <person name="Warren A."/>
            <person name="Jiang C."/>
            <person name="Yuan D."/>
            <person name="Miao W."/>
        </authorList>
    </citation>
    <scope>NUCLEOTIDE SEQUENCE [LARGE SCALE GENOMIC DNA]</scope>
    <source>
        <strain evidence="2">36N120E</strain>
    </source>
</reference>
<name>A0A0V0QLR3_PSEPJ</name>
<feature type="compositionally biased region" description="Basic and acidic residues" evidence="1">
    <location>
        <begin position="484"/>
        <end position="494"/>
    </location>
</feature>
<dbReference type="EMBL" id="LDAU01000151">
    <property type="protein sequence ID" value="KRX02901.1"/>
    <property type="molecule type" value="Genomic_DNA"/>
</dbReference>
<protein>
    <submittedName>
        <fullName evidence="2">Uncharacterized protein</fullName>
    </submittedName>
</protein>
<dbReference type="Proteomes" id="UP000054937">
    <property type="component" value="Unassembled WGS sequence"/>
</dbReference>
<feature type="region of interest" description="Disordered" evidence="1">
    <location>
        <begin position="432"/>
        <end position="494"/>
    </location>
</feature>
<evidence type="ECO:0000313" key="3">
    <source>
        <dbReference type="Proteomes" id="UP000054937"/>
    </source>
</evidence>
<feature type="compositionally biased region" description="Low complexity" evidence="1">
    <location>
        <begin position="433"/>
        <end position="450"/>
    </location>
</feature>
<gene>
    <name evidence="2" type="ORF">PPERSA_04104</name>
</gene>
<feature type="compositionally biased region" description="Basic and acidic residues" evidence="1">
    <location>
        <begin position="451"/>
        <end position="477"/>
    </location>
</feature>
<comment type="caution">
    <text evidence="2">The sequence shown here is derived from an EMBL/GenBank/DDBJ whole genome shotgun (WGS) entry which is preliminary data.</text>
</comment>